<reference evidence="2 3" key="1">
    <citation type="submission" date="2018-08" db="EMBL/GenBank/DDBJ databases">
        <title>Achromobacter xylosoxidans Genome sequencing and assembly.</title>
        <authorList>
            <person name="Wang R."/>
            <person name="Rensing C."/>
            <person name="Li Y."/>
        </authorList>
    </citation>
    <scope>NUCLEOTIDE SEQUENCE [LARGE SCALE GENOMIC DNA]</scope>
    <source>
        <strain evidence="2 3">GD003A</strain>
    </source>
</reference>
<accession>A0A424WDL7</accession>
<feature type="transmembrane region" description="Helical" evidence="1">
    <location>
        <begin position="54"/>
        <end position="73"/>
    </location>
</feature>
<dbReference type="PANTHER" id="PTHR30199">
    <property type="entry name" value="MFS FAMILY TRANSPORTER, PREDICTED SUBSTRATE BENZOATE"/>
    <property type="match status" value="1"/>
</dbReference>
<keyword evidence="1" id="KW-0812">Transmembrane</keyword>
<dbReference type="RefSeq" id="WP_118932659.1">
    <property type="nucleotide sequence ID" value="NZ_CP061008.1"/>
</dbReference>
<evidence type="ECO:0000313" key="3">
    <source>
        <dbReference type="Proteomes" id="UP000285324"/>
    </source>
</evidence>
<feature type="transmembrane region" description="Helical" evidence="1">
    <location>
        <begin position="157"/>
        <end position="175"/>
    </location>
</feature>
<dbReference type="InterPro" id="IPR004711">
    <property type="entry name" value="Benzoate_Transporter"/>
</dbReference>
<dbReference type="GO" id="GO:0042925">
    <property type="term" value="F:benzoate transmembrane transporter activity"/>
    <property type="evidence" value="ECO:0007669"/>
    <property type="project" value="InterPro"/>
</dbReference>
<feature type="transmembrane region" description="Helical" evidence="1">
    <location>
        <begin position="182"/>
        <end position="200"/>
    </location>
</feature>
<dbReference type="OrthoDB" id="9792424at2"/>
<comment type="caution">
    <text evidence="2">The sequence shown here is derived from an EMBL/GenBank/DDBJ whole genome shotgun (WGS) entry which is preliminary data.</text>
</comment>
<dbReference type="EMBL" id="QVXO01000016">
    <property type="protein sequence ID" value="RPJ91346.1"/>
    <property type="molecule type" value="Genomic_DNA"/>
</dbReference>
<dbReference type="Pfam" id="PF03594">
    <property type="entry name" value="BenE"/>
    <property type="match status" value="1"/>
</dbReference>
<dbReference type="Proteomes" id="UP000285324">
    <property type="component" value="Unassembled WGS sequence"/>
</dbReference>
<feature type="transmembrane region" description="Helical" evidence="1">
    <location>
        <begin position="21"/>
        <end position="42"/>
    </location>
</feature>
<organism evidence="2 3">
    <name type="scientific">Alcaligenes xylosoxydans xylosoxydans</name>
    <name type="common">Achromobacter xylosoxidans</name>
    <dbReference type="NCBI Taxonomy" id="85698"/>
    <lineage>
        <taxon>Bacteria</taxon>
        <taxon>Pseudomonadati</taxon>
        <taxon>Pseudomonadota</taxon>
        <taxon>Betaproteobacteria</taxon>
        <taxon>Burkholderiales</taxon>
        <taxon>Alcaligenaceae</taxon>
        <taxon>Achromobacter</taxon>
    </lineage>
</organism>
<evidence type="ECO:0000313" key="2">
    <source>
        <dbReference type="EMBL" id="RPJ91346.1"/>
    </source>
</evidence>
<keyword evidence="1" id="KW-0472">Membrane</keyword>
<name>A0A424WDL7_ALCXX</name>
<feature type="transmembrane region" description="Helical" evidence="1">
    <location>
        <begin position="132"/>
        <end position="151"/>
    </location>
</feature>
<sequence>MAHPETIPAAPSSFPATELTNAFVAFLFSASAPVAIILSAGVKGGLSQATLASWIFAAFVLNGILTIVMSAIYRQPLAFLWTIPGAVLVASALQHLPFAEVIGAYLLTAALMLVLGLTGWVGAIMDRIPMPIVMGMVAGVFLSFALDWIRSFASDPWLAGAMTATFFAVSLFPAVQKRLSPIIGALIAGVCTLAFTGRTPALEHVTFATSLASPQFYAPVFSWAAAFELVLPLAVTVIAVQNAQGIAVLRNSLHRPPVNAITNACGVFSALTACLGCVSTCLAGPSNAIIASGANASRHWLAAIFLGVMVIVFGLFSPLVTQALLATPAAFVATLAGLALLRILQGAFHTAFRQHFTLGALVAFLVTLGGLPLLGIGAPFWGVVFGVATSFVLERGDFAKQPAA</sequence>
<evidence type="ECO:0000256" key="1">
    <source>
        <dbReference type="SAM" id="Phobius"/>
    </source>
</evidence>
<gene>
    <name evidence="2" type="ORF">DY367_12475</name>
</gene>
<feature type="transmembrane region" description="Helical" evidence="1">
    <location>
        <begin position="325"/>
        <end position="344"/>
    </location>
</feature>
<feature type="transmembrane region" description="Helical" evidence="1">
    <location>
        <begin position="300"/>
        <end position="319"/>
    </location>
</feature>
<feature type="transmembrane region" description="Helical" evidence="1">
    <location>
        <begin position="220"/>
        <end position="240"/>
    </location>
</feature>
<dbReference type="GO" id="GO:0005886">
    <property type="term" value="C:plasma membrane"/>
    <property type="evidence" value="ECO:0007669"/>
    <property type="project" value="TreeGrafter"/>
</dbReference>
<keyword evidence="1" id="KW-1133">Transmembrane helix</keyword>
<dbReference type="PANTHER" id="PTHR30199:SF0">
    <property type="entry name" value="INNER MEMBRANE PROTEIN YDCO"/>
    <property type="match status" value="1"/>
</dbReference>
<feature type="transmembrane region" description="Helical" evidence="1">
    <location>
        <begin position="356"/>
        <end position="381"/>
    </location>
</feature>
<proteinExistence type="predicted"/>
<dbReference type="AlphaFoldDB" id="A0A424WDL7"/>
<feature type="transmembrane region" description="Helical" evidence="1">
    <location>
        <begin position="102"/>
        <end position="125"/>
    </location>
</feature>
<protein>
    <submittedName>
        <fullName evidence="2">Benzoate transporter</fullName>
    </submittedName>
</protein>